<evidence type="ECO:0000259" key="1">
    <source>
        <dbReference type="PROSITE" id="PS50995"/>
    </source>
</evidence>
<gene>
    <name evidence="2" type="primary">slyA_2</name>
    <name evidence="2" type="ORF">ACWI_23000</name>
</gene>
<reference evidence="2 3" key="1">
    <citation type="submission" date="2015-09" db="EMBL/GenBank/DDBJ databases">
        <title>Genome sequence of Acetobacterium wieringae DSM 1911.</title>
        <authorList>
            <person name="Poehlein A."/>
            <person name="Bengelsdorf F.R."/>
            <person name="Schiel-Bengelsdorf B."/>
            <person name="Duerre P."/>
            <person name="Daniel R."/>
        </authorList>
    </citation>
    <scope>NUCLEOTIDE SEQUENCE [LARGE SCALE GENOMIC DNA]</scope>
    <source>
        <strain evidence="2 3">DSM 1911</strain>
    </source>
</reference>
<feature type="domain" description="HTH marR-type" evidence="1">
    <location>
        <begin position="5"/>
        <end position="152"/>
    </location>
</feature>
<dbReference type="InterPro" id="IPR036388">
    <property type="entry name" value="WH-like_DNA-bd_sf"/>
</dbReference>
<proteinExistence type="predicted"/>
<dbReference type="GO" id="GO:0006950">
    <property type="term" value="P:response to stress"/>
    <property type="evidence" value="ECO:0007669"/>
    <property type="project" value="TreeGrafter"/>
</dbReference>
<evidence type="ECO:0000313" key="3">
    <source>
        <dbReference type="Proteomes" id="UP000176244"/>
    </source>
</evidence>
<sequence length="175" mass="19904">MNLNGHDLFKAFHRIKKSSMGRIHKEFMQDLKPHEFFMLKTLKKMYEEEQKSALTNNLPLAPGVKISQLSRETAISMPGVSQTISTLEKHGYVERIASSKDRRLVYVNLTAAGRQLETDVSKSCFQIYDEAATLLGEEDAQALVRLLDKLAVAFDQIDQKQCGLKQKDQSERKTT</sequence>
<organism evidence="2 3">
    <name type="scientific">Acetobacterium wieringae</name>
    <dbReference type="NCBI Taxonomy" id="52694"/>
    <lineage>
        <taxon>Bacteria</taxon>
        <taxon>Bacillati</taxon>
        <taxon>Bacillota</taxon>
        <taxon>Clostridia</taxon>
        <taxon>Eubacteriales</taxon>
        <taxon>Eubacteriaceae</taxon>
        <taxon>Acetobacterium</taxon>
    </lineage>
</organism>
<dbReference type="PROSITE" id="PS50995">
    <property type="entry name" value="HTH_MARR_2"/>
    <property type="match status" value="1"/>
</dbReference>
<dbReference type="PANTHER" id="PTHR33164">
    <property type="entry name" value="TRANSCRIPTIONAL REGULATOR, MARR FAMILY"/>
    <property type="match status" value="1"/>
</dbReference>
<evidence type="ECO:0000313" key="2">
    <source>
        <dbReference type="EMBL" id="OFV70095.1"/>
    </source>
</evidence>
<dbReference type="Gene3D" id="1.10.10.10">
    <property type="entry name" value="Winged helix-like DNA-binding domain superfamily/Winged helix DNA-binding domain"/>
    <property type="match status" value="1"/>
</dbReference>
<dbReference type="Proteomes" id="UP000176244">
    <property type="component" value="Unassembled WGS sequence"/>
</dbReference>
<name>A0A1F2PGB3_9FIRM</name>
<protein>
    <submittedName>
        <fullName evidence="2">Transcriptional regulator SlyA</fullName>
    </submittedName>
</protein>
<dbReference type="GO" id="GO:0003700">
    <property type="term" value="F:DNA-binding transcription factor activity"/>
    <property type="evidence" value="ECO:0007669"/>
    <property type="project" value="InterPro"/>
</dbReference>
<dbReference type="InterPro" id="IPR036390">
    <property type="entry name" value="WH_DNA-bd_sf"/>
</dbReference>
<dbReference type="InterPro" id="IPR039422">
    <property type="entry name" value="MarR/SlyA-like"/>
</dbReference>
<dbReference type="AlphaFoldDB" id="A0A1F2PGB3"/>
<dbReference type="InterPro" id="IPR000835">
    <property type="entry name" value="HTH_MarR-typ"/>
</dbReference>
<comment type="caution">
    <text evidence="2">The sequence shown here is derived from an EMBL/GenBank/DDBJ whole genome shotgun (WGS) entry which is preliminary data.</text>
</comment>
<accession>A0A1F2PGB3</accession>
<dbReference type="EMBL" id="LKEU01000033">
    <property type="protein sequence ID" value="OFV70095.1"/>
    <property type="molecule type" value="Genomic_DNA"/>
</dbReference>
<dbReference type="SMART" id="SM00347">
    <property type="entry name" value="HTH_MARR"/>
    <property type="match status" value="1"/>
</dbReference>
<dbReference type="OrthoDB" id="163346at2"/>
<dbReference type="RefSeq" id="WP_070371584.1">
    <property type="nucleotide sequence ID" value="NZ_LKEU01000033.1"/>
</dbReference>
<dbReference type="PANTHER" id="PTHR33164:SF89">
    <property type="entry name" value="MARR FAMILY REGULATORY PROTEIN"/>
    <property type="match status" value="1"/>
</dbReference>
<dbReference type="Pfam" id="PF12802">
    <property type="entry name" value="MarR_2"/>
    <property type="match status" value="1"/>
</dbReference>
<dbReference type="STRING" id="52694.ACWI_23000"/>
<dbReference type="PRINTS" id="PR00598">
    <property type="entry name" value="HTHMARR"/>
</dbReference>
<dbReference type="SUPFAM" id="SSF46785">
    <property type="entry name" value="Winged helix' DNA-binding domain"/>
    <property type="match status" value="1"/>
</dbReference>